<keyword evidence="1" id="KW-0472">Membrane</keyword>
<reference evidence="2" key="1">
    <citation type="submission" date="2021-06" db="EMBL/GenBank/DDBJ databases">
        <authorList>
            <person name="Hodson N. C."/>
            <person name="Mongue J. A."/>
            <person name="Jaron S. K."/>
        </authorList>
    </citation>
    <scope>NUCLEOTIDE SEQUENCE</scope>
</reference>
<keyword evidence="1" id="KW-1133">Transmembrane helix</keyword>
<evidence type="ECO:0000313" key="3">
    <source>
        <dbReference type="Proteomes" id="UP000708208"/>
    </source>
</evidence>
<evidence type="ECO:0000256" key="1">
    <source>
        <dbReference type="SAM" id="Phobius"/>
    </source>
</evidence>
<keyword evidence="1" id="KW-0812">Transmembrane</keyword>
<dbReference type="EMBL" id="CAJVCH010476976">
    <property type="protein sequence ID" value="CAG7820387.1"/>
    <property type="molecule type" value="Genomic_DNA"/>
</dbReference>
<comment type="caution">
    <text evidence="2">The sequence shown here is derived from an EMBL/GenBank/DDBJ whole genome shotgun (WGS) entry which is preliminary data.</text>
</comment>
<dbReference type="AlphaFoldDB" id="A0A8J2KQ10"/>
<sequence>MDTAEKVRVSGFVTTLAKYRTVCVVMASLGILTNIIRVGYIAAALCIHHGRDSSTLNKNMVILYLTSIAVGSLACVVEFILIVTMKKKYGKGLQVWMIMSILLLTVAVCSAIASFVSLKMDFIGLSFIFDVVRISIELYIVSKSAPIFSSNINAQDGTAVSFYTPVEEFS</sequence>
<feature type="transmembrane region" description="Helical" evidence="1">
    <location>
        <begin position="95"/>
        <end position="116"/>
    </location>
</feature>
<organism evidence="2 3">
    <name type="scientific">Allacma fusca</name>
    <dbReference type="NCBI Taxonomy" id="39272"/>
    <lineage>
        <taxon>Eukaryota</taxon>
        <taxon>Metazoa</taxon>
        <taxon>Ecdysozoa</taxon>
        <taxon>Arthropoda</taxon>
        <taxon>Hexapoda</taxon>
        <taxon>Collembola</taxon>
        <taxon>Symphypleona</taxon>
        <taxon>Sminthuridae</taxon>
        <taxon>Allacma</taxon>
    </lineage>
</organism>
<evidence type="ECO:0000313" key="2">
    <source>
        <dbReference type="EMBL" id="CAG7820387.1"/>
    </source>
</evidence>
<protein>
    <submittedName>
        <fullName evidence="2">Uncharacterized protein</fullName>
    </submittedName>
</protein>
<keyword evidence="3" id="KW-1185">Reference proteome</keyword>
<gene>
    <name evidence="2" type="ORF">AFUS01_LOCUS30779</name>
</gene>
<proteinExistence type="predicted"/>
<feature type="transmembrane region" description="Helical" evidence="1">
    <location>
        <begin position="62"/>
        <end position="83"/>
    </location>
</feature>
<dbReference type="Proteomes" id="UP000708208">
    <property type="component" value="Unassembled WGS sequence"/>
</dbReference>
<feature type="transmembrane region" description="Helical" evidence="1">
    <location>
        <begin position="21"/>
        <end position="42"/>
    </location>
</feature>
<accession>A0A8J2KQ10</accession>
<name>A0A8J2KQ10_9HEXA</name>